<dbReference type="Pfam" id="PF00046">
    <property type="entry name" value="Homeodomain"/>
    <property type="match status" value="1"/>
</dbReference>
<dbReference type="GO" id="GO:0000981">
    <property type="term" value="F:DNA-binding transcription factor activity, RNA polymerase II-specific"/>
    <property type="evidence" value="ECO:0007669"/>
    <property type="project" value="InterPro"/>
</dbReference>
<dbReference type="Gene3D" id="1.10.10.60">
    <property type="entry name" value="Homeodomain-like"/>
    <property type="match status" value="1"/>
</dbReference>
<dbReference type="Ensembl" id="ENSCVAT00000026214.1">
    <property type="protein sequence ID" value="ENSCVAP00000031400.1"/>
    <property type="gene ID" value="ENSCVAG00000020631.1"/>
</dbReference>
<keyword evidence="13" id="KW-1185">Reference proteome</keyword>
<evidence type="ECO:0000256" key="6">
    <source>
        <dbReference type="ARBA" id="ARBA00023163"/>
    </source>
</evidence>
<keyword evidence="5 8" id="KW-0371">Homeobox</keyword>
<keyword evidence="6" id="KW-0804">Transcription</keyword>
<dbReference type="InterPro" id="IPR050394">
    <property type="entry name" value="Homeobox_NK-like"/>
</dbReference>
<evidence type="ECO:0000256" key="9">
    <source>
        <dbReference type="RuleBase" id="RU000682"/>
    </source>
</evidence>
<dbReference type="InterPro" id="IPR009057">
    <property type="entry name" value="Homeodomain-like_sf"/>
</dbReference>
<dbReference type="PRINTS" id="PR00024">
    <property type="entry name" value="HOMEOBOX"/>
</dbReference>
<dbReference type="SMART" id="SM00389">
    <property type="entry name" value="HOX"/>
    <property type="match status" value="1"/>
</dbReference>
<reference evidence="12" key="2">
    <citation type="submission" date="2025-09" db="UniProtKB">
        <authorList>
            <consortium name="Ensembl"/>
        </authorList>
    </citation>
    <scope>IDENTIFICATION</scope>
</reference>
<evidence type="ECO:0000256" key="7">
    <source>
        <dbReference type="ARBA" id="ARBA00023242"/>
    </source>
</evidence>
<dbReference type="GO" id="GO:0030154">
    <property type="term" value="P:cell differentiation"/>
    <property type="evidence" value="ECO:0007669"/>
    <property type="project" value="TreeGrafter"/>
</dbReference>
<keyword evidence="4 8" id="KW-0238">DNA-binding</keyword>
<evidence type="ECO:0000256" key="5">
    <source>
        <dbReference type="ARBA" id="ARBA00023155"/>
    </source>
</evidence>
<dbReference type="InterPro" id="IPR000047">
    <property type="entry name" value="HTH_motif"/>
</dbReference>
<keyword evidence="3" id="KW-0805">Transcription regulation</keyword>
<dbReference type="PANTHER" id="PTHR24340">
    <property type="entry name" value="HOMEOBOX PROTEIN NKX"/>
    <property type="match status" value="1"/>
</dbReference>
<feature type="DNA-binding region" description="Homeobox" evidence="8">
    <location>
        <begin position="139"/>
        <end position="198"/>
    </location>
</feature>
<dbReference type="PANTHER" id="PTHR24340:SF115">
    <property type="entry name" value="HOMEOBOX PROTEIN NKX-6.3"/>
    <property type="match status" value="1"/>
</dbReference>
<feature type="region of interest" description="Disordered" evidence="10">
    <location>
        <begin position="194"/>
        <end position="236"/>
    </location>
</feature>
<dbReference type="FunFam" id="1.10.10.60:FF:000067">
    <property type="entry name" value="NK6 homeobox 1"/>
    <property type="match status" value="1"/>
</dbReference>
<dbReference type="InterPro" id="IPR020479">
    <property type="entry name" value="HD_metazoa"/>
</dbReference>
<accession>A0A3Q2GPY8</accession>
<dbReference type="InterPro" id="IPR017970">
    <property type="entry name" value="Homeobox_CS"/>
</dbReference>
<dbReference type="SUPFAM" id="SSF46689">
    <property type="entry name" value="Homeodomain-like"/>
    <property type="match status" value="1"/>
</dbReference>
<dbReference type="GeneTree" id="ENSGT00940000160545"/>
<reference evidence="12" key="1">
    <citation type="submission" date="2025-08" db="UniProtKB">
        <authorList>
            <consortium name="Ensembl"/>
        </authorList>
    </citation>
    <scope>IDENTIFICATION</scope>
</reference>
<evidence type="ECO:0000256" key="3">
    <source>
        <dbReference type="ARBA" id="ARBA00023015"/>
    </source>
</evidence>
<name>A0A3Q2GPY8_CYPVA</name>
<evidence type="ECO:0000259" key="11">
    <source>
        <dbReference type="PROSITE" id="PS50071"/>
    </source>
</evidence>
<dbReference type="OMA" id="EMKAPMC"/>
<organism evidence="12 13">
    <name type="scientific">Cyprinodon variegatus</name>
    <name type="common">Sheepshead minnow</name>
    <dbReference type="NCBI Taxonomy" id="28743"/>
    <lineage>
        <taxon>Eukaryota</taxon>
        <taxon>Metazoa</taxon>
        <taxon>Chordata</taxon>
        <taxon>Craniata</taxon>
        <taxon>Vertebrata</taxon>
        <taxon>Euteleostomi</taxon>
        <taxon>Actinopterygii</taxon>
        <taxon>Neopterygii</taxon>
        <taxon>Teleostei</taxon>
        <taxon>Neoteleostei</taxon>
        <taxon>Acanthomorphata</taxon>
        <taxon>Ovalentaria</taxon>
        <taxon>Atherinomorphae</taxon>
        <taxon>Cyprinodontiformes</taxon>
        <taxon>Cyprinodontidae</taxon>
        <taxon>Cyprinodon</taxon>
    </lineage>
</organism>
<keyword evidence="7 8" id="KW-0539">Nucleus</keyword>
<comment type="subcellular location">
    <subcellularLocation>
        <location evidence="1 8 9">Nucleus</location>
    </subcellularLocation>
</comment>
<dbReference type="PRINTS" id="PR00031">
    <property type="entry name" value="HTHREPRESSR"/>
</dbReference>
<evidence type="ECO:0000256" key="2">
    <source>
        <dbReference type="ARBA" id="ARBA00022473"/>
    </source>
</evidence>
<dbReference type="AlphaFoldDB" id="A0A3Q2GPY8"/>
<evidence type="ECO:0000256" key="8">
    <source>
        <dbReference type="PROSITE-ProRule" id="PRU00108"/>
    </source>
</evidence>
<dbReference type="GO" id="GO:0005634">
    <property type="term" value="C:nucleus"/>
    <property type="evidence" value="ECO:0007669"/>
    <property type="project" value="UniProtKB-SubCell"/>
</dbReference>
<dbReference type="Proteomes" id="UP000265020">
    <property type="component" value="Unassembled WGS sequence"/>
</dbReference>
<evidence type="ECO:0000313" key="13">
    <source>
        <dbReference type="Proteomes" id="UP000265020"/>
    </source>
</evidence>
<dbReference type="PROSITE" id="PS50071">
    <property type="entry name" value="HOMEOBOX_2"/>
    <property type="match status" value="1"/>
</dbReference>
<protein>
    <submittedName>
        <fullName evidence="12">NK6 homeobox 3</fullName>
    </submittedName>
</protein>
<sequence>MDPNIQGSFLFNNSLNQFPSDLKAPVCQYSVPNSFYKLNPGLNTQLQPGTPHGISDILSRSMVGVGTTGTTTLLSGYSPMGGFGPSVTSTSMYYNRDYNPSLGGFSKSPAECPMKGRSMSCWAESSCDWRGGRQQCTGKKHTRPTFSGHQIFALEKTFEQTKYLAGPERARLAYSLGMTESQVKVWFQNRRTKWRKKSASEPSSTQAGHIGQGGETSENEVEDEEYNKPLDPDSDDDKIRLLLRKHRRAFSVLRLGPHPV</sequence>
<evidence type="ECO:0000256" key="4">
    <source>
        <dbReference type="ARBA" id="ARBA00023125"/>
    </source>
</evidence>
<dbReference type="PROSITE" id="PS00027">
    <property type="entry name" value="HOMEOBOX_1"/>
    <property type="match status" value="1"/>
</dbReference>
<evidence type="ECO:0000313" key="12">
    <source>
        <dbReference type="Ensembl" id="ENSCVAP00000031400.1"/>
    </source>
</evidence>
<evidence type="ECO:0000256" key="1">
    <source>
        <dbReference type="ARBA" id="ARBA00004123"/>
    </source>
</evidence>
<dbReference type="GO" id="GO:0000978">
    <property type="term" value="F:RNA polymerase II cis-regulatory region sequence-specific DNA binding"/>
    <property type="evidence" value="ECO:0007669"/>
    <property type="project" value="TreeGrafter"/>
</dbReference>
<keyword evidence="2" id="KW-0217">Developmental protein</keyword>
<evidence type="ECO:0000256" key="10">
    <source>
        <dbReference type="SAM" id="MobiDB-lite"/>
    </source>
</evidence>
<dbReference type="InterPro" id="IPR001356">
    <property type="entry name" value="HD"/>
</dbReference>
<dbReference type="CDD" id="cd00086">
    <property type="entry name" value="homeodomain"/>
    <property type="match status" value="1"/>
</dbReference>
<proteinExistence type="predicted"/>
<feature type="domain" description="Homeobox" evidence="11">
    <location>
        <begin position="137"/>
        <end position="197"/>
    </location>
</feature>